<gene>
    <name evidence="3" type="ORF">HRG_00009</name>
</gene>
<dbReference type="OrthoDB" id="10032492at2759"/>
<comment type="caution">
    <text evidence="3">The sequence shown here is derived from an EMBL/GenBank/DDBJ whole genome shotgun (WGS) entry which is preliminary data.</text>
</comment>
<name>A0A9P8N5J6_9HYPO</name>
<reference evidence="3" key="1">
    <citation type="submission" date="2021-09" db="EMBL/GenBank/DDBJ databases">
        <title>A high-quality genome of the endoparasitic fungus Hirsutella rhossiliensis with a comparison of Hirsutella genomes reveals transposable elements contributing to genome size variation.</title>
        <authorList>
            <person name="Lin R."/>
            <person name="Jiao Y."/>
            <person name="Sun X."/>
            <person name="Ling J."/>
            <person name="Xie B."/>
            <person name="Cheng X."/>
        </authorList>
    </citation>
    <scope>NUCLEOTIDE SEQUENCE</scope>
    <source>
        <strain evidence="3">HR02</strain>
    </source>
</reference>
<sequence length="257" mass="28696">MTPVDFTSFFPMSRACHRLHYFPIVASVSWFSTLTILLLRWLSLGRPRYPGQINPRVPFISDMAAHQFKPVFITGCTLTSVCFVGTVAAVHHVRYSPRFYGLVDDAWWRKAVGLVALVSGLGAVACLLLLSIFDILGEQTTHWLLLLGSFGGLGLSAHTTEIVWWDQTWKSSPFAGLRKWCVVNNVLVACVTGVGVSFLVLLYTDNYGRAGIMEWTITYLGSIWPATFTGYVRFRDDDGTVLRPEADAERLPLLTET</sequence>
<accession>A0A9P8N5J6</accession>
<keyword evidence="1" id="KW-0812">Transmembrane</keyword>
<dbReference type="InterPro" id="IPR019402">
    <property type="entry name" value="CWH43_N"/>
</dbReference>
<feature type="transmembrane region" description="Helical" evidence="1">
    <location>
        <begin position="111"/>
        <end position="136"/>
    </location>
</feature>
<dbReference type="GeneID" id="68349138"/>
<feature type="transmembrane region" description="Helical" evidence="1">
    <location>
        <begin position="143"/>
        <end position="165"/>
    </location>
</feature>
<dbReference type="RefSeq" id="XP_044724880.1">
    <property type="nucleotide sequence ID" value="XM_044858480.1"/>
</dbReference>
<keyword evidence="1" id="KW-1133">Transmembrane helix</keyword>
<evidence type="ECO:0000256" key="1">
    <source>
        <dbReference type="SAM" id="Phobius"/>
    </source>
</evidence>
<evidence type="ECO:0000313" key="3">
    <source>
        <dbReference type="EMBL" id="KAH0967367.1"/>
    </source>
</evidence>
<evidence type="ECO:0000259" key="2">
    <source>
        <dbReference type="Pfam" id="PF10277"/>
    </source>
</evidence>
<feature type="transmembrane region" description="Helical" evidence="1">
    <location>
        <begin position="185"/>
        <end position="203"/>
    </location>
</feature>
<keyword evidence="4" id="KW-1185">Reference proteome</keyword>
<keyword evidence="1" id="KW-0472">Membrane</keyword>
<dbReference type="Pfam" id="PF10277">
    <property type="entry name" value="Frag1"/>
    <property type="match status" value="1"/>
</dbReference>
<feature type="transmembrane region" description="Helical" evidence="1">
    <location>
        <begin position="71"/>
        <end position="91"/>
    </location>
</feature>
<dbReference type="Proteomes" id="UP000824596">
    <property type="component" value="Unassembled WGS sequence"/>
</dbReference>
<organism evidence="3 4">
    <name type="scientific">Hirsutella rhossiliensis</name>
    <dbReference type="NCBI Taxonomy" id="111463"/>
    <lineage>
        <taxon>Eukaryota</taxon>
        <taxon>Fungi</taxon>
        <taxon>Dikarya</taxon>
        <taxon>Ascomycota</taxon>
        <taxon>Pezizomycotina</taxon>
        <taxon>Sordariomycetes</taxon>
        <taxon>Hypocreomycetidae</taxon>
        <taxon>Hypocreales</taxon>
        <taxon>Ophiocordycipitaceae</taxon>
        <taxon>Hirsutella</taxon>
    </lineage>
</organism>
<evidence type="ECO:0000313" key="4">
    <source>
        <dbReference type="Proteomes" id="UP000824596"/>
    </source>
</evidence>
<dbReference type="AlphaFoldDB" id="A0A9P8N5J6"/>
<protein>
    <submittedName>
        <fullName evidence="3">Frag1/DRAM/Sfk1 family domain-containing protein</fullName>
    </submittedName>
</protein>
<feature type="transmembrane region" description="Helical" evidence="1">
    <location>
        <begin position="20"/>
        <end position="42"/>
    </location>
</feature>
<feature type="domain" description="CWH43-like N-terminal" evidence="2">
    <location>
        <begin position="20"/>
        <end position="223"/>
    </location>
</feature>
<proteinExistence type="predicted"/>
<dbReference type="EMBL" id="JAIZPD010000001">
    <property type="protein sequence ID" value="KAH0967367.1"/>
    <property type="molecule type" value="Genomic_DNA"/>
</dbReference>